<evidence type="ECO:0008006" key="3">
    <source>
        <dbReference type="Google" id="ProtNLM"/>
    </source>
</evidence>
<dbReference type="PROSITE" id="PS51257">
    <property type="entry name" value="PROKAR_LIPOPROTEIN"/>
    <property type="match status" value="1"/>
</dbReference>
<dbReference type="AlphaFoldDB" id="A0AAW8J5P9"/>
<proteinExistence type="predicted"/>
<comment type="caution">
    <text evidence="1">The sequence shown here is derived from an EMBL/GenBank/DDBJ whole genome shotgun (WGS) entry which is preliminary data.</text>
</comment>
<evidence type="ECO:0000313" key="2">
    <source>
        <dbReference type="Proteomes" id="UP001243844"/>
    </source>
</evidence>
<dbReference type="EMBL" id="JAVIDL010000004">
    <property type="protein sequence ID" value="MDQ8934747.1"/>
    <property type="molecule type" value="Genomic_DNA"/>
</dbReference>
<organism evidence="1 2">
    <name type="scientific">Acinetobacter rudis</name>
    <dbReference type="NCBI Taxonomy" id="632955"/>
    <lineage>
        <taxon>Bacteria</taxon>
        <taxon>Pseudomonadati</taxon>
        <taxon>Pseudomonadota</taxon>
        <taxon>Gammaproteobacteria</taxon>
        <taxon>Moraxellales</taxon>
        <taxon>Moraxellaceae</taxon>
        <taxon>Acinetobacter</taxon>
    </lineage>
</organism>
<reference evidence="1" key="1">
    <citation type="submission" date="2023-08" db="EMBL/GenBank/DDBJ databases">
        <title>Emergence of clinically-relevant ST2 carbapenem-resistant Acinetobacter baumannii strains in hospital sewages in Zhejiang, East of China.</title>
        <authorList>
            <person name="Kaichao C."/>
            <person name="Zhang R."/>
        </authorList>
    </citation>
    <scope>NUCLEOTIDE SEQUENCE</scope>
    <source>
        <strain evidence="1">M-RB-37</strain>
    </source>
</reference>
<evidence type="ECO:0000313" key="1">
    <source>
        <dbReference type="EMBL" id="MDQ8934747.1"/>
    </source>
</evidence>
<gene>
    <name evidence="1" type="ORF">RFH47_03215</name>
</gene>
<accession>A0AAW8J5P9</accession>
<dbReference type="Proteomes" id="UP001243844">
    <property type="component" value="Unassembled WGS sequence"/>
</dbReference>
<name>A0AAW8J5P9_9GAMM</name>
<protein>
    <recommendedName>
        <fullName evidence="3">DUF4468 domain-containing protein</fullName>
    </recommendedName>
</protein>
<dbReference type="RefSeq" id="WP_308980967.1">
    <property type="nucleotide sequence ID" value="NZ_JAVIDL010000004.1"/>
</dbReference>
<sequence length="177" mass="20662">MLWKVLLCSLVLALIACKQSSEEKHNLEQLGSLGRQLQYNKTWQYQKVVSTKNQQETWSVYDQAAAYAQTSAQLIIHRDETQKMWVEIVAHNVTFRCDRDYCPIRVSFSGKSYLFYLDTHLSTESTQNRIVFALDGVDVFLAQLRQADMIEVTADFFPMTETRFIFNTQLAEKMYSY</sequence>